<dbReference type="InterPro" id="IPR036388">
    <property type="entry name" value="WH-like_DNA-bd_sf"/>
</dbReference>
<evidence type="ECO:0000259" key="5">
    <source>
        <dbReference type="PROSITE" id="PS50043"/>
    </source>
</evidence>
<dbReference type="GO" id="GO:0003677">
    <property type="term" value="F:DNA binding"/>
    <property type="evidence" value="ECO:0007669"/>
    <property type="project" value="UniProtKB-KW"/>
</dbReference>
<gene>
    <name evidence="6" type="ORF">CYJ47_12405</name>
</gene>
<dbReference type="RefSeq" id="WP_084594739.1">
    <property type="nucleotide sequence ID" value="NZ_CP136958.1"/>
</dbReference>
<dbReference type="GO" id="GO:0006355">
    <property type="term" value="P:regulation of DNA-templated transcription"/>
    <property type="evidence" value="ECO:0007669"/>
    <property type="project" value="InterPro"/>
</dbReference>
<reference evidence="6" key="1">
    <citation type="submission" date="2017-12" db="EMBL/GenBank/DDBJ databases">
        <authorList>
            <person name="Thomas-White K."/>
            <person name="Wolfe A.J."/>
        </authorList>
    </citation>
    <scope>NUCLEOTIDE SEQUENCE</scope>
    <source>
        <strain evidence="6">UMB0763</strain>
    </source>
</reference>
<dbReference type="PANTHER" id="PTHR44688">
    <property type="entry name" value="DNA-BINDING TRANSCRIPTIONAL ACTIVATOR DEVR_DOSR"/>
    <property type="match status" value="1"/>
</dbReference>
<dbReference type="Proteomes" id="UP000234560">
    <property type="component" value="Chromosome"/>
</dbReference>
<feature type="transmembrane region" description="Helical" evidence="4">
    <location>
        <begin position="126"/>
        <end position="145"/>
    </location>
</feature>
<keyword evidence="2" id="KW-0238">DNA-binding</keyword>
<dbReference type="SMART" id="SM00421">
    <property type="entry name" value="HTH_LUXR"/>
    <property type="match status" value="1"/>
</dbReference>
<proteinExistence type="predicted"/>
<dbReference type="PANTHER" id="PTHR44688:SF16">
    <property type="entry name" value="DNA-BINDING TRANSCRIPTIONAL ACTIVATOR DEVR_DOSR"/>
    <property type="match status" value="1"/>
</dbReference>
<feature type="transmembrane region" description="Helical" evidence="4">
    <location>
        <begin position="236"/>
        <end position="253"/>
    </location>
</feature>
<evidence type="ECO:0000256" key="4">
    <source>
        <dbReference type="SAM" id="Phobius"/>
    </source>
</evidence>
<feature type="domain" description="HTH luxR-type" evidence="5">
    <location>
        <begin position="278"/>
        <end position="343"/>
    </location>
</feature>
<evidence type="ECO:0000313" key="7">
    <source>
        <dbReference type="Proteomes" id="UP000234560"/>
    </source>
</evidence>
<evidence type="ECO:0000256" key="2">
    <source>
        <dbReference type="ARBA" id="ARBA00023125"/>
    </source>
</evidence>
<sequence length="343" mass="39366">MPQLSCGILCLIGLVGLVEKIERLWPETVILFYYTILLLVISAFISGVSFSALMLSRNKIYLWFALAYVIYCLDVTLVFRPSFTPVSSHLEASHITDPFESVLYGAGILVCFSTVMLNYSQKAKFWRYIVGGSFAVLSAVAYFAIPDPHWRQFAFFSVRNVFSLGLLIAMLLIYLRTSDQFDRTRMGRFRIPGLFITIGILGIIGENIIFQLVMPIIRPDYEMSPFLSERNFAENFVMLGVGLYVLLHCRRLFLLHQEAPRAEIDSERQRFADQLFEDYYTKYKLSQREQDVFRALISGHSNRQIADELGIAIGTVKVHIHNISKKTEKNGREEIVKSFFSEL</sequence>
<dbReference type="InterPro" id="IPR016032">
    <property type="entry name" value="Sig_transdc_resp-reg_C-effctor"/>
</dbReference>
<feature type="transmembrane region" description="Helical" evidence="4">
    <location>
        <begin position="30"/>
        <end position="53"/>
    </location>
</feature>
<dbReference type="AlphaFoldDB" id="A0AAF1BWN4"/>
<feature type="transmembrane region" description="Helical" evidence="4">
    <location>
        <begin position="157"/>
        <end position="175"/>
    </location>
</feature>
<evidence type="ECO:0000256" key="1">
    <source>
        <dbReference type="ARBA" id="ARBA00023015"/>
    </source>
</evidence>
<dbReference type="CDD" id="cd06170">
    <property type="entry name" value="LuxR_C_like"/>
    <property type="match status" value="1"/>
</dbReference>
<evidence type="ECO:0000313" key="6">
    <source>
        <dbReference type="EMBL" id="WOT02031.1"/>
    </source>
</evidence>
<feature type="transmembrane region" description="Helical" evidence="4">
    <location>
        <begin position="101"/>
        <end position="119"/>
    </location>
</feature>
<dbReference type="EMBL" id="CP136958">
    <property type="protein sequence ID" value="WOT02031.1"/>
    <property type="molecule type" value="Genomic_DNA"/>
</dbReference>
<keyword evidence="3" id="KW-0804">Transcription</keyword>
<accession>A0AAF1BWN4</accession>
<feature type="transmembrane region" description="Helical" evidence="4">
    <location>
        <begin position="60"/>
        <end position="81"/>
    </location>
</feature>
<dbReference type="Pfam" id="PF00196">
    <property type="entry name" value="GerE"/>
    <property type="match status" value="1"/>
</dbReference>
<dbReference type="KEGG" id="cpyr:CYJ47_12405"/>
<dbReference type="Gene3D" id="1.10.10.10">
    <property type="entry name" value="Winged helix-like DNA-binding domain superfamily/Winged helix DNA-binding domain"/>
    <property type="match status" value="1"/>
</dbReference>
<keyword evidence="4" id="KW-0472">Membrane</keyword>
<organism evidence="6 7">
    <name type="scientific">Corynebacterium pyruviciproducens</name>
    <dbReference type="NCBI Taxonomy" id="598660"/>
    <lineage>
        <taxon>Bacteria</taxon>
        <taxon>Bacillati</taxon>
        <taxon>Actinomycetota</taxon>
        <taxon>Actinomycetes</taxon>
        <taxon>Mycobacteriales</taxon>
        <taxon>Corynebacteriaceae</taxon>
        <taxon>Corynebacterium</taxon>
    </lineage>
</organism>
<keyword evidence="1" id="KW-0805">Transcription regulation</keyword>
<dbReference type="SUPFAM" id="SSF46894">
    <property type="entry name" value="C-terminal effector domain of the bipartite response regulators"/>
    <property type="match status" value="1"/>
</dbReference>
<keyword evidence="4" id="KW-0812">Transmembrane</keyword>
<dbReference type="PROSITE" id="PS00622">
    <property type="entry name" value="HTH_LUXR_1"/>
    <property type="match status" value="1"/>
</dbReference>
<feature type="transmembrane region" description="Helical" evidence="4">
    <location>
        <begin position="195"/>
        <end position="216"/>
    </location>
</feature>
<evidence type="ECO:0000256" key="3">
    <source>
        <dbReference type="ARBA" id="ARBA00023163"/>
    </source>
</evidence>
<dbReference type="PROSITE" id="PS50043">
    <property type="entry name" value="HTH_LUXR_2"/>
    <property type="match status" value="1"/>
</dbReference>
<protein>
    <submittedName>
        <fullName evidence="6">LuxR C-terminal-related transcriptional regulator</fullName>
    </submittedName>
</protein>
<name>A0AAF1BWN4_9CORY</name>
<keyword evidence="4" id="KW-1133">Transmembrane helix</keyword>
<dbReference type="PRINTS" id="PR00038">
    <property type="entry name" value="HTHLUXR"/>
</dbReference>
<reference evidence="6" key="2">
    <citation type="submission" date="2023-10" db="EMBL/GenBank/DDBJ databases">
        <authorList>
            <person name="Choi B."/>
        </authorList>
    </citation>
    <scope>NUCLEOTIDE SEQUENCE</scope>
    <source>
        <strain evidence="6">UMB0763</strain>
    </source>
</reference>
<dbReference type="InterPro" id="IPR000792">
    <property type="entry name" value="Tscrpt_reg_LuxR_C"/>
</dbReference>